<evidence type="ECO:0000256" key="7">
    <source>
        <dbReference type="ARBA" id="ARBA00034808"/>
    </source>
</evidence>
<evidence type="ECO:0000259" key="10">
    <source>
        <dbReference type="PROSITE" id="PS51198"/>
    </source>
</evidence>
<comment type="catalytic activity">
    <reaction evidence="8">
        <text>ATP + H2O = ADP + phosphate + H(+)</text>
        <dbReference type="Rhea" id="RHEA:13065"/>
        <dbReference type="ChEBI" id="CHEBI:15377"/>
        <dbReference type="ChEBI" id="CHEBI:15378"/>
        <dbReference type="ChEBI" id="CHEBI:30616"/>
        <dbReference type="ChEBI" id="CHEBI:43474"/>
        <dbReference type="ChEBI" id="CHEBI:456216"/>
        <dbReference type="EC" id="5.6.2.4"/>
    </reaction>
</comment>
<dbReference type="AlphaFoldDB" id="A0A3G8LZC4"/>
<dbReference type="PANTHER" id="PTHR11070">
    <property type="entry name" value="UVRD / RECB / PCRA DNA HELICASE FAMILY MEMBER"/>
    <property type="match status" value="1"/>
</dbReference>
<dbReference type="InterPro" id="IPR014016">
    <property type="entry name" value="UvrD-like_ATP-bd"/>
</dbReference>
<dbReference type="InterPro" id="IPR027417">
    <property type="entry name" value="P-loop_NTPase"/>
</dbReference>
<feature type="binding site" evidence="9">
    <location>
        <begin position="24"/>
        <end position="31"/>
    </location>
    <ligand>
        <name>ATP</name>
        <dbReference type="ChEBI" id="CHEBI:30616"/>
    </ligand>
</feature>
<protein>
    <recommendedName>
        <fullName evidence="7">DNA 3'-5' helicase</fullName>
        <ecNumber evidence="7">5.6.2.4</ecNumber>
    </recommendedName>
</protein>
<dbReference type="Pfam" id="PF00580">
    <property type="entry name" value="UvrD-helicase"/>
    <property type="match status" value="2"/>
</dbReference>
<dbReference type="OrthoDB" id="1100019at2"/>
<organism evidence="11 12">
    <name type="scientific">Shewanella livingstonensis</name>
    <dbReference type="NCBI Taxonomy" id="150120"/>
    <lineage>
        <taxon>Bacteria</taxon>
        <taxon>Pseudomonadati</taxon>
        <taxon>Pseudomonadota</taxon>
        <taxon>Gammaproteobacteria</taxon>
        <taxon>Alteromonadales</taxon>
        <taxon>Shewanellaceae</taxon>
        <taxon>Shewanella</taxon>
    </lineage>
</organism>
<dbReference type="KEGG" id="slj:EGC82_17990"/>
<dbReference type="GO" id="GO:0005524">
    <property type="term" value="F:ATP binding"/>
    <property type="evidence" value="ECO:0007669"/>
    <property type="project" value="UniProtKB-UniRule"/>
</dbReference>
<keyword evidence="3 9" id="KW-0347">Helicase</keyword>
<dbReference type="SUPFAM" id="SSF52540">
    <property type="entry name" value="P-loop containing nucleoside triphosphate hydrolases"/>
    <property type="match status" value="1"/>
</dbReference>
<evidence type="ECO:0000256" key="8">
    <source>
        <dbReference type="ARBA" id="ARBA00048988"/>
    </source>
</evidence>
<evidence type="ECO:0000256" key="2">
    <source>
        <dbReference type="ARBA" id="ARBA00022801"/>
    </source>
</evidence>
<evidence type="ECO:0000256" key="1">
    <source>
        <dbReference type="ARBA" id="ARBA00022741"/>
    </source>
</evidence>
<evidence type="ECO:0000256" key="5">
    <source>
        <dbReference type="ARBA" id="ARBA00023235"/>
    </source>
</evidence>
<evidence type="ECO:0000313" key="12">
    <source>
        <dbReference type="Proteomes" id="UP000278035"/>
    </source>
</evidence>
<feature type="domain" description="UvrD-like helicase ATP-binding" evidence="10">
    <location>
        <begin position="3"/>
        <end position="253"/>
    </location>
</feature>
<keyword evidence="4 9" id="KW-0067">ATP-binding</keyword>
<reference evidence="12" key="1">
    <citation type="submission" date="2018-11" db="EMBL/GenBank/DDBJ databases">
        <title>Shewanella sp. M2.</title>
        <authorList>
            <person name="Hwang Y.J."/>
            <person name="Hwang C.Y."/>
        </authorList>
    </citation>
    <scope>NUCLEOTIDE SEQUENCE [LARGE SCALE GENOMIC DNA]</scope>
    <source>
        <strain evidence="12">LMG 19866</strain>
    </source>
</reference>
<dbReference type="RefSeq" id="WP_124731970.1">
    <property type="nucleotide sequence ID" value="NZ_CBCSKC010000077.1"/>
</dbReference>
<dbReference type="PROSITE" id="PS51198">
    <property type="entry name" value="UVRD_HELICASE_ATP_BIND"/>
    <property type="match status" value="1"/>
</dbReference>
<evidence type="ECO:0000313" key="11">
    <source>
        <dbReference type="EMBL" id="AZG74475.1"/>
    </source>
</evidence>
<dbReference type="GO" id="GO:0003677">
    <property type="term" value="F:DNA binding"/>
    <property type="evidence" value="ECO:0007669"/>
    <property type="project" value="InterPro"/>
</dbReference>
<dbReference type="Pfam" id="PF13361">
    <property type="entry name" value="UvrD_C"/>
    <property type="match status" value="1"/>
</dbReference>
<accession>A0A3G8LZC4</accession>
<keyword evidence="12" id="KW-1185">Reference proteome</keyword>
<dbReference type="GO" id="GO:0043138">
    <property type="term" value="F:3'-5' DNA helicase activity"/>
    <property type="evidence" value="ECO:0007669"/>
    <property type="project" value="UniProtKB-EC"/>
</dbReference>
<dbReference type="Gene3D" id="3.40.50.300">
    <property type="entry name" value="P-loop containing nucleotide triphosphate hydrolases"/>
    <property type="match status" value="3"/>
</dbReference>
<name>A0A3G8LZC4_9GAMM</name>
<dbReference type="PANTHER" id="PTHR11070:SF67">
    <property type="entry name" value="DNA 3'-5' HELICASE"/>
    <property type="match status" value="1"/>
</dbReference>
<keyword evidence="2 9" id="KW-0378">Hydrolase</keyword>
<sequence>MVGFEFTPDQNAAIESKSNMVITACPGSGKTSVIVEKIRREVAGLQAYKGVIGITFTIKASKELKQRCKQGGLDTKSSFFGTIDHFCLSELIFPFISRLYGKSDYTVECKSYTELDESLKIGLPPLDDIGHEFNTDDYITYENKFKLLHDNGVVLLESIGVIAVQIVTDSLACRNYILSKYTSLYIDEYQDSSQPQHELFLSLLELGLKAVAVGDVKQSIYAWRGSDPQYIQSLITKPEIFEHHIVNVNHRCHPSIVNYANRIFDSNCLLLPTSDIRVYQWVLNGTQHDVAEYLTESINKLLADKIVQSLSNIAILVRNNNSLSLLETKLGVPNRIFGENPLSQINTSKTKLMSSLLAYYLDHKVLINDVVEVAEHYSSFSPSSLKDLRASVKSISDLDSSTIKNAILELTNKILDEKVIEIEVNALERVLSDKNILKQYMPENKNEVQIMTLHKSKGLEFDIVFHLDLYDWIMPKREFISGCYDEVFASWEQDLNLHYVGITRAKEHCILVNSTNRFNHEGVIKQGKKSQFMMLDGLTGLYK</sequence>
<keyword evidence="1 9" id="KW-0547">Nucleotide-binding</keyword>
<dbReference type="EC" id="5.6.2.4" evidence="7"/>
<comment type="catalytic activity">
    <reaction evidence="6">
        <text>Couples ATP hydrolysis with the unwinding of duplex DNA by translocating in the 3'-5' direction.</text>
        <dbReference type="EC" id="5.6.2.4"/>
    </reaction>
</comment>
<evidence type="ECO:0000256" key="4">
    <source>
        <dbReference type="ARBA" id="ARBA00022840"/>
    </source>
</evidence>
<evidence type="ECO:0000256" key="6">
    <source>
        <dbReference type="ARBA" id="ARBA00034617"/>
    </source>
</evidence>
<dbReference type="EMBL" id="CP034015">
    <property type="protein sequence ID" value="AZG74475.1"/>
    <property type="molecule type" value="Genomic_DNA"/>
</dbReference>
<evidence type="ECO:0000256" key="9">
    <source>
        <dbReference type="PROSITE-ProRule" id="PRU00560"/>
    </source>
</evidence>
<dbReference type="InterPro" id="IPR014017">
    <property type="entry name" value="DNA_helicase_UvrD-like_C"/>
</dbReference>
<dbReference type="InterPro" id="IPR000212">
    <property type="entry name" value="DNA_helicase_UvrD/REP"/>
</dbReference>
<proteinExistence type="predicted"/>
<keyword evidence="5" id="KW-0413">Isomerase</keyword>
<evidence type="ECO:0000256" key="3">
    <source>
        <dbReference type="ARBA" id="ARBA00022806"/>
    </source>
</evidence>
<dbReference type="Proteomes" id="UP000278035">
    <property type="component" value="Chromosome"/>
</dbReference>
<dbReference type="GO" id="GO:0016887">
    <property type="term" value="F:ATP hydrolysis activity"/>
    <property type="evidence" value="ECO:0007669"/>
    <property type="project" value="RHEA"/>
</dbReference>
<gene>
    <name evidence="11" type="ORF">EGC82_17990</name>
</gene>
<dbReference type="GO" id="GO:0000725">
    <property type="term" value="P:recombinational repair"/>
    <property type="evidence" value="ECO:0007669"/>
    <property type="project" value="TreeGrafter"/>
</dbReference>